<organism evidence="2 3">
    <name type="scientific">Petrolisthes cinctipes</name>
    <name type="common">Flat porcelain crab</name>
    <dbReference type="NCBI Taxonomy" id="88211"/>
    <lineage>
        <taxon>Eukaryota</taxon>
        <taxon>Metazoa</taxon>
        <taxon>Ecdysozoa</taxon>
        <taxon>Arthropoda</taxon>
        <taxon>Crustacea</taxon>
        <taxon>Multicrustacea</taxon>
        <taxon>Malacostraca</taxon>
        <taxon>Eumalacostraca</taxon>
        <taxon>Eucarida</taxon>
        <taxon>Decapoda</taxon>
        <taxon>Pleocyemata</taxon>
        <taxon>Anomura</taxon>
        <taxon>Galatheoidea</taxon>
        <taxon>Porcellanidae</taxon>
        <taxon>Petrolisthes</taxon>
    </lineage>
</organism>
<dbReference type="AlphaFoldDB" id="A0AAE1ENT6"/>
<evidence type="ECO:0000313" key="3">
    <source>
        <dbReference type="Proteomes" id="UP001286313"/>
    </source>
</evidence>
<reference evidence="2" key="1">
    <citation type="submission" date="2023-10" db="EMBL/GenBank/DDBJ databases">
        <title>Genome assemblies of two species of porcelain crab, Petrolisthes cinctipes and Petrolisthes manimaculis (Anomura: Porcellanidae).</title>
        <authorList>
            <person name="Angst P."/>
        </authorList>
    </citation>
    <scope>NUCLEOTIDE SEQUENCE</scope>
    <source>
        <strain evidence="2">PB745_01</strain>
        <tissue evidence="2">Gill</tissue>
    </source>
</reference>
<protein>
    <submittedName>
        <fullName evidence="2">Uncharacterized protein</fullName>
    </submittedName>
</protein>
<evidence type="ECO:0000313" key="2">
    <source>
        <dbReference type="EMBL" id="KAK3856031.1"/>
    </source>
</evidence>
<sequence length="89" mass="9856">MRRGSTGKERKRITPPPTPPHIFPKPIPQISSNQPKPTTSPTPPTTPPIPSHIFPKPIPQISYQPKPTSSQNPSHIFPKPIPEISYLPT</sequence>
<dbReference type="EMBL" id="JAWQEG010006007">
    <property type="protein sequence ID" value="KAK3856031.1"/>
    <property type="molecule type" value="Genomic_DNA"/>
</dbReference>
<feature type="region of interest" description="Disordered" evidence="1">
    <location>
        <begin position="1"/>
        <end position="89"/>
    </location>
</feature>
<evidence type="ECO:0000256" key="1">
    <source>
        <dbReference type="SAM" id="MobiDB-lite"/>
    </source>
</evidence>
<dbReference type="Proteomes" id="UP001286313">
    <property type="component" value="Unassembled WGS sequence"/>
</dbReference>
<keyword evidence="3" id="KW-1185">Reference proteome</keyword>
<accession>A0AAE1ENT6</accession>
<proteinExistence type="predicted"/>
<feature type="compositionally biased region" description="Pro residues" evidence="1">
    <location>
        <begin position="14"/>
        <end position="27"/>
    </location>
</feature>
<comment type="caution">
    <text evidence="2">The sequence shown here is derived from an EMBL/GenBank/DDBJ whole genome shotgun (WGS) entry which is preliminary data.</text>
</comment>
<feature type="compositionally biased region" description="Pro residues" evidence="1">
    <location>
        <begin position="38"/>
        <end position="50"/>
    </location>
</feature>
<feature type="compositionally biased region" description="Polar residues" evidence="1">
    <location>
        <begin position="61"/>
        <end position="74"/>
    </location>
</feature>
<name>A0AAE1ENT6_PETCI</name>
<feature type="compositionally biased region" description="Basic residues" evidence="1">
    <location>
        <begin position="1"/>
        <end position="13"/>
    </location>
</feature>
<gene>
    <name evidence="2" type="ORF">Pcinc_037603</name>
</gene>